<protein>
    <recommendedName>
        <fullName evidence="2">Transglutaminase N-terminal domain-containing protein</fullName>
    </recommendedName>
</protein>
<feature type="domain" description="Transglutaminase N-terminal" evidence="2">
    <location>
        <begin position="26"/>
        <end position="110"/>
    </location>
</feature>
<dbReference type="InterPro" id="IPR050779">
    <property type="entry name" value="Transglutaminase"/>
</dbReference>
<keyword evidence="4" id="KW-1185">Reference proteome</keyword>
<reference evidence="3 4" key="1">
    <citation type="journal article" date="2020" name="Mol. Biol. Evol.">
        <title>Interspecific Gene Flow and the Evolution of Specialization in Black and White Rhinoceros.</title>
        <authorList>
            <person name="Moodley Y."/>
            <person name="Westbury M.V."/>
            <person name="Russo I.M."/>
            <person name="Gopalakrishnan S."/>
            <person name="Rakotoarivelo A."/>
            <person name="Olsen R.A."/>
            <person name="Prost S."/>
            <person name="Tunstall T."/>
            <person name="Ryder O.A."/>
            <person name="Dalen L."/>
            <person name="Bruford M.W."/>
        </authorList>
    </citation>
    <scope>NUCLEOTIDE SEQUENCE [LARGE SCALE GENOMIC DNA]</scope>
    <source>
        <strain evidence="3">SBR-YM</strain>
        <tissue evidence="3">Skin</tissue>
    </source>
</reference>
<dbReference type="SUPFAM" id="SSF81296">
    <property type="entry name" value="E set domains"/>
    <property type="match status" value="1"/>
</dbReference>
<dbReference type="Gene3D" id="3.90.260.10">
    <property type="entry name" value="Transglutaminase-like"/>
    <property type="match status" value="1"/>
</dbReference>
<dbReference type="GO" id="GO:0003810">
    <property type="term" value="F:protein-glutamine gamma-glutamyltransferase activity"/>
    <property type="evidence" value="ECO:0007669"/>
    <property type="project" value="TreeGrafter"/>
</dbReference>
<dbReference type="InterPro" id="IPR036985">
    <property type="entry name" value="Transglutaminase-like_sf"/>
</dbReference>
<evidence type="ECO:0000313" key="4">
    <source>
        <dbReference type="Proteomes" id="UP000551758"/>
    </source>
</evidence>
<evidence type="ECO:0000259" key="2">
    <source>
        <dbReference type="Pfam" id="PF00868"/>
    </source>
</evidence>
<dbReference type="PANTHER" id="PTHR11590:SF70">
    <property type="entry name" value="PROTEIN-GLUTAMINE GAMMA-GLUTAMYLTRANSFERASE 4"/>
    <property type="match status" value="1"/>
</dbReference>
<dbReference type="InterPro" id="IPR001102">
    <property type="entry name" value="Transglutaminase_N"/>
</dbReference>
<feature type="non-terminal residue" evidence="3">
    <location>
        <position position="240"/>
    </location>
</feature>
<sequence length="240" mass="26943">SECPPRGLSEKRECYFSPHVGVPDIKLVVRRGQVCYLWLVLPGALQSWDSLNLQAKSWHLQNTVVVLCPRSSAKHHRWQATNPSESGVEVKVAVSTPLNTIVGKYHLQVKSGNKHIFKHEENILYILFTTWCEEDMVFVAAEGSKMSTSSTQATVTQVSLFTQVSVKEKPWNFRQFEKNILNCCIYLLSQSPLETMELKDSVLVSRAVCALGWFGVGPVPKLPHGFPCVDRSLDEVTRSA</sequence>
<accession>A0A7J7F1Q8</accession>
<organism evidence="3 4">
    <name type="scientific">Diceros bicornis minor</name>
    <name type="common">South-central black rhinoceros</name>
    <dbReference type="NCBI Taxonomy" id="77932"/>
    <lineage>
        <taxon>Eukaryota</taxon>
        <taxon>Metazoa</taxon>
        <taxon>Chordata</taxon>
        <taxon>Craniata</taxon>
        <taxon>Vertebrata</taxon>
        <taxon>Euteleostomi</taxon>
        <taxon>Mammalia</taxon>
        <taxon>Eutheria</taxon>
        <taxon>Laurasiatheria</taxon>
        <taxon>Perissodactyla</taxon>
        <taxon>Rhinocerotidae</taxon>
        <taxon>Diceros</taxon>
    </lineage>
</organism>
<dbReference type="AlphaFoldDB" id="A0A7J7F1Q8"/>
<name>A0A7J7F1Q8_DICBM</name>
<evidence type="ECO:0000313" key="3">
    <source>
        <dbReference type="EMBL" id="KAF5921724.1"/>
    </source>
</evidence>
<dbReference type="Proteomes" id="UP000551758">
    <property type="component" value="Unassembled WGS sequence"/>
</dbReference>
<dbReference type="PANTHER" id="PTHR11590">
    <property type="entry name" value="PROTEIN-GLUTAMINE GAMMA-GLUTAMYLTRANSFERASE"/>
    <property type="match status" value="1"/>
</dbReference>
<proteinExistence type="inferred from homology"/>
<dbReference type="InterPro" id="IPR013783">
    <property type="entry name" value="Ig-like_fold"/>
</dbReference>
<gene>
    <name evidence="3" type="ORF">HPG69_012895</name>
</gene>
<dbReference type="Gene3D" id="2.60.40.10">
    <property type="entry name" value="Immunoglobulins"/>
    <property type="match status" value="1"/>
</dbReference>
<dbReference type="InterPro" id="IPR014756">
    <property type="entry name" value="Ig_E-set"/>
</dbReference>
<evidence type="ECO:0000256" key="1">
    <source>
        <dbReference type="ARBA" id="ARBA00005968"/>
    </source>
</evidence>
<dbReference type="EMBL" id="JACDTQ010001582">
    <property type="protein sequence ID" value="KAF5921724.1"/>
    <property type="molecule type" value="Genomic_DNA"/>
</dbReference>
<comment type="caution">
    <text evidence="3">The sequence shown here is derived from an EMBL/GenBank/DDBJ whole genome shotgun (WGS) entry which is preliminary data.</text>
</comment>
<comment type="similarity">
    <text evidence="1">Belongs to the transglutaminase superfamily. Transglutaminase family.</text>
</comment>
<dbReference type="Pfam" id="PF00868">
    <property type="entry name" value="Transglut_N"/>
    <property type="match status" value="1"/>
</dbReference>